<feature type="chain" id="PRO_5034735862" evidence="5">
    <location>
        <begin position="20"/>
        <end position="400"/>
    </location>
</feature>
<dbReference type="GO" id="GO:0048018">
    <property type="term" value="F:receptor ligand activity"/>
    <property type="evidence" value="ECO:0007669"/>
    <property type="project" value="Ensembl"/>
</dbReference>
<dbReference type="PANTHER" id="PTHR35540:SF1">
    <property type="entry name" value="IZUMO SPERM-EGG FUSION PROTEIN 1"/>
    <property type="match status" value="1"/>
</dbReference>
<dbReference type="GO" id="GO:0005886">
    <property type="term" value="C:plasma membrane"/>
    <property type="evidence" value="ECO:0007669"/>
    <property type="project" value="Ensembl"/>
</dbReference>
<evidence type="ECO:0000256" key="2">
    <source>
        <dbReference type="ARBA" id="ARBA00022729"/>
    </source>
</evidence>
<protein>
    <submittedName>
        <fullName evidence="7">Izumo sperm-egg fusion 1</fullName>
    </submittedName>
</protein>
<dbReference type="PANTHER" id="PTHR35540">
    <property type="entry name" value="IZUMO SPERM-EGG FUSION PROTEIN 1"/>
    <property type="match status" value="1"/>
</dbReference>
<sequence length="400" mass="45369">MGPRFTLLLAALADCLCLARPCIICDPFVVAALKTLEQSYLPGHLAPEHHQNVMKRVEQAVKDFKDLPLNKDTYVGAVDEDTLEQASWSFLKDLKRITDSDVKGELFVKELFWMLRLQKDIFATLATRFQKEVFCPNQCGTMLQTLIWCNKCEKQVHSCRKSMDCGERRIEVHRMEDMVLDCQLSWHHASEGLTEYSFYKVWGNSSETLMSKGREPYMTKTMVGPEDAGNYRCELGTINAGPATIIHFRVIGQSEVLEKWHLGWQNLWMCRLPFGSPLSVLPQRPLEEKPEEETPGQVISGTPESIITIAHQPKPSGNLRHRLLILLILGFVVLVASIIASVLHFRKARAKSKSSSLDIKSSQTEFKSSELERPSFQVEPELQLESGTEDTEEKAEESES</sequence>
<dbReference type="Pfam" id="PF16706">
    <property type="entry name" value="Izumo-Ig"/>
    <property type="match status" value="1"/>
</dbReference>
<reference evidence="7" key="2">
    <citation type="submission" date="2025-09" db="UniProtKB">
        <authorList>
            <consortium name="Ensembl"/>
        </authorList>
    </citation>
    <scope>IDENTIFICATION</scope>
</reference>
<feature type="domain" description="Izumo protein immunoglobulin" evidence="6">
    <location>
        <begin position="168"/>
        <end position="251"/>
    </location>
</feature>
<dbReference type="GO" id="GO:0098635">
    <property type="term" value="C:protein complex involved in cell-cell adhesion"/>
    <property type="evidence" value="ECO:0007669"/>
    <property type="project" value="Ensembl"/>
</dbReference>
<dbReference type="Pfam" id="PF15005">
    <property type="entry name" value="IZUMO"/>
    <property type="match status" value="1"/>
</dbReference>
<feature type="compositionally biased region" description="Acidic residues" evidence="3">
    <location>
        <begin position="387"/>
        <end position="400"/>
    </location>
</feature>
<comment type="similarity">
    <text evidence="1">Belongs to the Izumo family.</text>
</comment>
<dbReference type="InterPro" id="IPR029389">
    <property type="entry name" value="IZUMO"/>
</dbReference>
<dbReference type="AlphaFoldDB" id="A0A8C2MYH7"/>
<dbReference type="GO" id="GO:0002080">
    <property type="term" value="C:acrosomal membrane"/>
    <property type="evidence" value="ECO:0007669"/>
    <property type="project" value="Ensembl"/>
</dbReference>
<dbReference type="GO" id="GO:0086080">
    <property type="term" value="F:protein binding involved in heterotypic cell-cell adhesion"/>
    <property type="evidence" value="ECO:0007669"/>
    <property type="project" value="Ensembl"/>
</dbReference>
<feature type="region of interest" description="Disordered" evidence="3">
    <location>
        <begin position="362"/>
        <end position="400"/>
    </location>
</feature>
<keyword evidence="4" id="KW-0472">Membrane</keyword>
<evidence type="ECO:0000313" key="7">
    <source>
        <dbReference type="Ensembl" id="ENSCGRP00001025562.1"/>
    </source>
</evidence>
<dbReference type="GO" id="GO:0005789">
    <property type="term" value="C:endoplasmic reticulum membrane"/>
    <property type="evidence" value="ECO:0007669"/>
    <property type="project" value="Ensembl"/>
</dbReference>
<evidence type="ECO:0000259" key="6">
    <source>
        <dbReference type="Pfam" id="PF16706"/>
    </source>
</evidence>
<dbReference type="Ensembl" id="ENSCGRT00001029808.1">
    <property type="protein sequence ID" value="ENSCGRP00001025562.1"/>
    <property type="gene ID" value="ENSCGRG00001023125.1"/>
</dbReference>
<evidence type="ECO:0000256" key="4">
    <source>
        <dbReference type="SAM" id="Phobius"/>
    </source>
</evidence>
<dbReference type="InterPro" id="IPR032700">
    <property type="entry name" value="IZUMO1"/>
</dbReference>
<dbReference type="GO" id="GO:0000768">
    <property type="term" value="P:syncytium formation by plasma membrane fusion"/>
    <property type="evidence" value="ECO:0007669"/>
    <property type="project" value="Ensembl"/>
</dbReference>
<dbReference type="GO" id="GO:0007342">
    <property type="term" value="P:fusion of sperm to egg plasma membrane involved in single fertilization"/>
    <property type="evidence" value="ECO:0007669"/>
    <property type="project" value="Ensembl"/>
</dbReference>
<dbReference type="InterPro" id="IPR032699">
    <property type="entry name" value="Izumo-Ig"/>
</dbReference>
<evidence type="ECO:0000313" key="8">
    <source>
        <dbReference type="Proteomes" id="UP000694386"/>
    </source>
</evidence>
<feature type="signal peptide" evidence="5">
    <location>
        <begin position="1"/>
        <end position="19"/>
    </location>
</feature>
<evidence type="ECO:0000256" key="3">
    <source>
        <dbReference type="SAM" id="MobiDB-lite"/>
    </source>
</evidence>
<accession>A0A8C2MYH7</accession>
<dbReference type="Proteomes" id="UP000694386">
    <property type="component" value="Unplaced"/>
</dbReference>
<dbReference type="GO" id="GO:0035036">
    <property type="term" value="P:sperm-egg recognition"/>
    <property type="evidence" value="ECO:0007669"/>
    <property type="project" value="Ensembl"/>
</dbReference>
<keyword evidence="4" id="KW-0812">Transmembrane</keyword>
<evidence type="ECO:0000256" key="1">
    <source>
        <dbReference type="ARBA" id="ARBA00009633"/>
    </source>
</evidence>
<feature type="transmembrane region" description="Helical" evidence="4">
    <location>
        <begin position="323"/>
        <end position="345"/>
    </location>
</feature>
<dbReference type="GO" id="GO:0042803">
    <property type="term" value="F:protein homodimerization activity"/>
    <property type="evidence" value="ECO:0007669"/>
    <property type="project" value="Ensembl"/>
</dbReference>
<evidence type="ECO:0000256" key="5">
    <source>
        <dbReference type="SAM" id="SignalP"/>
    </source>
</evidence>
<name>A0A8C2MYH7_CRIGR</name>
<proteinExistence type="inferred from homology"/>
<keyword evidence="2 5" id="KW-0732">Signal</keyword>
<reference evidence="7" key="1">
    <citation type="submission" date="2025-08" db="UniProtKB">
        <authorList>
            <consortium name="Ensembl"/>
        </authorList>
    </citation>
    <scope>IDENTIFICATION</scope>
</reference>
<keyword evidence="4" id="KW-1133">Transmembrane helix</keyword>
<organism evidence="7 8">
    <name type="scientific">Cricetulus griseus</name>
    <name type="common">Chinese hamster</name>
    <name type="synonym">Cricetulus barabensis griseus</name>
    <dbReference type="NCBI Taxonomy" id="10029"/>
    <lineage>
        <taxon>Eukaryota</taxon>
        <taxon>Metazoa</taxon>
        <taxon>Chordata</taxon>
        <taxon>Craniata</taxon>
        <taxon>Vertebrata</taxon>
        <taxon>Euteleostomi</taxon>
        <taxon>Mammalia</taxon>
        <taxon>Eutheria</taxon>
        <taxon>Euarchontoglires</taxon>
        <taxon>Glires</taxon>
        <taxon>Rodentia</taxon>
        <taxon>Myomorpha</taxon>
        <taxon>Muroidea</taxon>
        <taxon>Cricetidae</taxon>
        <taxon>Cricetinae</taxon>
        <taxon>Cricetulus</taxon>
    </lineage>
</organism>